<dbReference type="Proteomes" id="UP000006461">
    <property type="component" value="Chromosome"/>
</dbReference>
<evidence type="ECO:0000313" key="3">
    <source>
        <dbReference type="Proteomes" id="UP000006461"/>
    </source>
</evidence>
<name>I4F0P9_MODI5</name>
<feature type="compositionally biased region" description="Polar residues" evidence="1">
    <location>
        <begin position="53"/>
        <end position="63"/>
    </location>
</feature>
<organism evidence="2 3">
    <name type="scientific">Modestobacter italicus (strain DSM 44449 / CECT 9708 / BC 501)</name>
    <dbReference type="NCBI Taxonomy" id="2732864"/>
    <lineage>
        <taxon>Bacteria</taxon>
        <taxon>Bacillati</taxon>
        <taxon>Actinomycetota</taxon>
        <taxon>Actinomycetes</taxon>
        <taxon>Geodermatophilales</taxon>
        <taxon>Geodermatophilaceae</taxon>
        <taxon>Modestobacter</taxon>
    </lineage>
</organism>
<dbReference type="STRING" id="477641.MODMU_3808"/>
<evidence type="ECO:0000256" key="1">
    <source>
        <dbReference type="SAM" id="MobiDB-lite"/>
    </source>
</evidence>
<dbReference type="HOGENOM" id="CLU_2880943_0_0_11"/>
<dbReference type="EMBL" id="FO203431">
    <property type="protein sequence ID" value="CCH89212.1"/>
    <property type="molecule type" value="Genomic_DNA"/>
</dbReference>
<reference evidence="2 3" key="1">
    <citation type="journal article" date="2012" name="J. Bacteriol.">
        <title>Genome Sequence of Radiation-Resistant Modestobacter marinus Strain BC501, a Representative Actinobacterium That Thrives on Calcareous Stone Surfaces.</title>
        <authorList>
            <person name="Normand P."/>
            <person name="Gury J."/>
            <person name="Pujic P."/>
            <person name="Chouaia B."/>
            <person name="Crotti E."/>
            <person name="Brusetti L."/>
            <person name="Daffonchio D."/>
            <person name="Vacherie B."/>
            <person name="Barbe V."/>
            <person name="Medigue C."/>
            <person name="Calteau A."/>
            <person name="Ghodhbane-Gtari F."/>
            <person name="Essoussi I."/>
            <person name="Nouioui I."/>
            <person name="Abbassi-Ghozzi I."/>
            <person name="Gtari M."/>
        </authorList>
    </citation>
    <scope>NUCLEOTIDE SEQUENCE [LARGE SCALE GENOMIC DNA]</scope>
    <source>
        <strain evidence="3">BC 501</strain>
    </source>
</reference>
<dbReference type="KEGG" id="mmar:MODMU_3808"/>
<proteinExistence type="predicted"/>
<protein>
    <submittedName>
        <fullName evidence="2">Uncharacterized protein</fullName>
    </submittedName>
</protein>
<evidence type="ECO:0000313" key="2">
    <source>
        <dbReference type="EMBL" id="CCH89212.1"/>
    </source>
</evidence>
<sequence length="63" mass="6690">MLGLSTQRRRPLSNGASVVRCGGDGQRAESWNSPGSFDGCTARRSAPRWGTSWACSTPQAPIP</sequence>
<gene>
    <name evidence="2" type="ordered locus">MODMU_3808</name>
</gene>
<feature type="region of interest" description="Disordered" evidence="1">
    <location>
        <begin position="1"/>
        <end position="63"/>
    </location>
</feature>
<keyword evidence="3" id="KW-1185">Reference proteome</keyword>
<accession>I4F0P9</accession>
<dbReference type="AlphaFoldDB" id="I4F0P9"/>